<evidence type="ECO:0000256" key="1">
    <source>
        <dbReference type="SAM" id="MobiDB-lite"/>
    </source>
</evidence>
<dbReference type="InterPro" id="IPR037689">
    <property type="entry name" value="BAG2"/>
</dbReference>
<reference evidence="2 3" key="1">
    <citation type="submission" date="2024-08" db="EMBL/GenBank/DDBJ databases">
        <authorList>
            <person name="Cucini C."/>
            <person name="Frati F."/>
        </authorList>
    </citation>
    <scope>NUCLEOTIDE SEQUENCE [LARGE SCALE GENOMIC DNA]</scope>
</reference>
<protein>
    <recommendedName>
        <fullName evidence="4">BAG family molecular chaperone regulator 2</fullName>
    </recommendedName>
</protein>
<gene>
    <name evidence="2" type="ORF">ODALV1_LOCUS12973</name>
</gene>
<dbReference type="Proteomes" id="UP001642540">
    <property type="component" value="Unassembled WGS sequence"/>
</dbReference>
<evidence type="ECO:0000313" key="2">
    <source>
        <dbReference type="EMBL" id="CAL8108421.1"/>
    </source>
</evidence>
<accession>A0ABP1QMD0</accession>
<sequence>MSLMMEDVTPVNSNNNSDSVGDDNAMDTGISSQEQMDGIDGSDTYKTEDARPESASEDNSTKSCVLKMLDEMDRRVEKLRADALKVEAERDDVLASLDALNNSQLVYTLDGIELDEVTRYIKRLVQRSAAVKLDISTERSVPQQESLHSVNTLIDALIREVKSDVSMARRRCTSYLNSCLDVTDTMYQESCGIDATFEQAVLGCTLEDQKRVKKRLNGLYSYFATYSPSLSEIKEEEEDENAEKGAAGISPI</sequence>
<keyword evidence="3" id="KW-1185">Reference proteome</keyword>
<comment type="caution">
    <text evidence="2">The sequence shown here is derived from an EMBL/GenBank/DDBJ whole genome shotgun (WGS) entry which is preliminary data.</text>
</comment>
<dbReference type="PANTHER" id="PTHR12334:SF6">
    <property type="entry name" value="BAG FAMILY MOLECULAR CHAPERONE REGULATOR 2"/>
    <property type="match status" value="1"/>
</dbReference>
<dbReference type="PANTHER" id="PTHR12334">
    <property type="entry name" value="BAG FAMILY MOLECULAR CHAPERONE REGULATOR 2"/>
    <property type="match status" value="1"/>
</dbReference>
<dbReference type="EMBL" id="CAXLJM020000040">
    <property type="protein sequence ID" value="CAL8108421.1"/>
    <property type="molecule type" value="Genomic_DNA"/>
</dbReference>
<proteinExistence type="predicted"/>
<name>A0ABP1QMD0_9HEXA</name>
<evidence type="ECO:0008006" key="4">
    <source>
        <dbReference type="Google" id="ProtNLM"/>
    </source>
</evidence>
<organism evidence="2 3">
    <name type="scientific">Orchesella dallaii</name>
    <dbReference type="NCBI Taxonomy" id="48710"/>
    <lineage>
        <taxon>Eukaryota</taxon>
        <taxon>Metazoa</taxon>
        <taxon>Ecdysozoa</taxon>
        <taxon>Arthropoda</taxon>
        <taxon>Hexapoda</taxon>
        <taxon>Collembola</taxon>
        <taxon>Entomobryomorpha</taxon>
        <taxon>Entomobryoidea</taxon>
        <taxon>Orchesellidae</taxon>
        <taxon>Orchesellinae</taxon>
        <taxon>Orchesella</taxon>
    </lineage>
</organism>
<evidence type="ECO:0000313" key="3">
    <source>
        <dbReference type="Proteomes" id="UP001642540"/>
    </source>
</evidence>
<feature type="region of interest" description="Disordered" evidence="1">
    <location>
        <begin position="1"/>
        <end position="63"/>
    </location>
</feature>
<feature type="compositionally biased region" description="Basic and acidic residues" evidence="1">
    <location>
        <begin position="43"/>
        <end position="54"/>
    </location>
</feature>
<feature type="region of interest" description="Disordered" evidence="1">
    <location>
        <begin position="232"/>
        <end position="252"/>
    </location>
</feature>
<dbReference type="Gene3D" id="1.20.58.890">
    <property type="match status" value="1"/>
</dbReference>